<dbReference type="AlphaFoldDB" id="A0A5C7FJ45"/>
<proteinExistence type="predicted"/>
<evidence type="ECO:0000313" key="2">
    <source>
        <dbReference type="EMBL" id="TXF89913.1"/>
    </source>
</evidence>
<comment type="caution">
    <text evidence="2">The sequence shown here is derived from an EMBL/GenBank/DDBJ whole genome shotgun (WGS) entry which is preliminary data.</text>
</comment>
<dbReference type="InterPro" id="IPR019853">
    <property type="entry name" value="GldB-like"/>
</dbReference>
<dbReference type="Proteomes" id="UP000321907">
    <property type="component" value="Unassembled WGS sequence"/>
</dbReference>
<protein>
    <recommendedName>
        <fullName evidence="4">Protein involved in gliding motility GldB</fullName>
    </recommendedName>
</protein>
<keyword evidence="1" id="KW-0732">Signal</keyword>
<accession>A0A5C7FJ45</accession>
<evidence type="ECO:0000313" key="3">
    <source>
        <dbReference type="Proteomes" id="UP000321907"/>
    </source>
</evidence>
<feature type="signal peptide" evidence="1">
    <location>
        <begin position="1"/>
        <end position="22"/>
    </location>
</feature>
<name>A0A5C7FJ45_9BACT</name>
<dbReference type="Pfam" id="PF25594">
    <property type="entry name" value="GldB_lipo"/>
    <property type="match status" value="1"/>
</dbReference>
<sequence length="348" mass="39392">MKVNVKLSLLSLLSLLILWSCGEDELPPPDISGLQSPVTLVRFDRGLMALDTADLAADLAELEEEYPDFTDTYLRFILPIRRGDFSPEEQNLMLKAFLTFPLITEVDSIIQQRFSAETLEEQRAAFEQALRYYRYYLPEAERPDTLLTFFSQFEVAAALYGENDIAVGLEFFLGPDYNYQQVDPRETIFSAYLARTYTPAHMTAKLMRTLIQEEVPSPHGGRLIDHLVYEGKKLYLLEKVLPYTPDSIIHEVSAEQMDWLINSEIAIYAHLQKEKMLYSTDATMIKKMTLPAPSSQGMPAESPGGAVNFLGKRIVEDYVKANPKVTMPELLALTDGQAILSGARYKPK</sequence>
<evidence type="ECO:0000256" key="1">
    <source>
        <dbReference type="SAM" id="SignalP"/>
    </source>
</evidence>
<gene>
    <name evidence="2" type="ORF">FUA23_08115</name>
</gene>
<keyword evidence="3" id="KW-1185">Reference proteome</keyword>
<organism evidence="2 3">
    <name type="scientific">Neolewinella aurantiaca</name>
    <dbReference type="NCBI Taxonomy" id="2602767"/>
    <lineage>
        <taxon>Bacteria</taxon>
        <taxon>Pseudomonadati</taxon>
        <taxon>Bacteroidota</taxon>
        <taxon>Saprospiria</taxon>
        <taxon>Saprospirales</taxon>
        <taxon>Lewinellaceae</taxon>
        <taxon>Neolewinella</taxon>
    </lineage>
</organism>
<feature type="chain" id="PRO_5022948360" description="Protein involved in gliding motility GldB" evidence="1">
    <location>
        <begin position="23"/>
        <end position="348"/>
    </location>
</feature>
<evidence type="ECO:0008006" key="4">
    <source>
        <dbReference type="Google" id="ProtNLM"/>
    </source>
</evidence>
<dbReference type="EMBL" id="VOXD01000010">
    <property type="protein sequence ID" value="TXF89913.1"/>
    <property type="molecule type" value="Genomic_DNA"/>
</dbReference>
<reference evidence="2 3" key="1">
    <citation type="submission" date="2019-08" db="EMBL/GenBank/DDBJ databases">
        <title>Lewinella sp. strain SSH13 Genome sequencing and assembly.</title>
        <authorList>
            <person name="Kim I."/>
        </authorList>
    </citation>
    <scope>NUCLEOTIDE SEQUENCE [LARGE SCALE GENOMIC DNA]</scope>
    <source>
        <strain evidence="2 3">SSH13</strain>
    </source>
</reference>